<evidence type="ECO:0000313" key="2">
    <source>
        <dbReference type="EMBL" id="MXO52560.1"/>
    </source>
</evidence>
<dbReference type="Pfam" id="PF11026">
    <property type="entry name" value="DUF2721"/>
    <property type="match status" value="1"/>
</dbReference>
<evidence type="ECO:0000256" key="1">
    <source>
        <dbReference type="SAM" id="Phobius"/>
    </source>
</evidence>
<dbReference type="OrthoDB" id="5396182at2"/>
<reference evidence="2 3" key="1">
    <citation type="submission" date="2019-12" db="EMBL/GenBank/DDBJ databases">
        <title>Genomic-based taxomic classification of the family Erythrobacteraceae.</title>
        <authorList>
            <person name="Xu L."/>
        </authorList>
    </citation>
    <scope>NUCLEOTIDE SEQUENCE [LARGE SCALE GENOMIC DNA]</scope>
    <source>
        <strain evidence="2 3">JCM 17468</strain>
    </source>
</reference>
<keyword evidence="1" id="KW-1133">Transmembrane helix</keyword>
<feature type="transmembrane region" description="Helical" evidence="1">
    <location>
        <begin position="29"/>
        <end position="51"/>
    </location>
</feature>
<accession>A0A844Y299</accession>
<evidence type="ECO:0000313" key="3">
    <source>
        <dbReference type="Proteomes" id="UP000430272"/>
    </source>
</evidence>
<gene>
    <name evidence="2" type="ORF">GRI47_00880</name>
</gene>
<keyword evidence="1" id="KW-0472">Membrane</keyword>
<organism evidence="2 3">
    <name type="scientific">Qipengyuania pelagi</name>
    <dbReference type="NCBI Taxonomy" id="994320"/>
    <lineage>
        <taxon>Bacteria</taxon>
        <taxon>Pseudomonadati</taxon>
        <taxon>Pseudomonadota</taxon>
        <taxon>Alphaproteobacteria</taxon>
        <taxon>Sphingomonadales</taxon>
        <taxon>Erythrobacteraceae</taxon>
        <taxon>Qipengyuania</taxon>
    </lineage>
</organism>
<dbReference type="InterPro" id="IPR021279">
    <property type="entry name" value="DUF2721"/>
</dbReference>
<sequence>MIVDLLSSAVPVASDILQRTASTPRVQQIVSLSLAPAFLLAAIGAIMNVLVSRMIWIANRIERIDDRIEDGRTDPQDEERVWLEKRRALAQVAVMFGTGAASVISLVIALLFISAWIEAQIGTLIATCWILTMVLLIIGLIYFFRETRLAAVGIKPPRSSRKRLWRRRERNRD</sequence>
<feature type="transmembrane region" description="Helical" evidence="1">
    <location>
        <begin position="92"/>
        <end position="117"/>
    </location>
</feature>
<dbReference type="RefSeq" id="WP_160659532.1">
    <property type="nucleotide sequence ID" value="NZ_BAABDV010000001.1"/>
</dbReference>
<protein>
    <submittedName>
        <fullName evidence="2">DUF2721 domain-containing protein</fullName>
    </submittedName>
</protein>
<comment type="caution">
    <text evidence="2">The sequence shown here is derived from an EMBL/GenBank/DDBJ whole genome shotgun (WGS) entry which is preliminary data.</text>
</comment>
<dbReference type="Proteomes" id="UP000430272">
    <property type="component" value="Unassembled WGS sequence"/>
</dbReference>
<keyword evidence="3" id="KW-1185">Reference proteome</keyword>
<dbReference type="EMBL" id="WTYD01000001">
    <property type="protein sequence ID" value="MXO52560.1"/>
    <property type="molecule type" value="Genomic_DNA"/>
</dbReference>
<feature type="transmembrane region" description="Helical" evidence="1">
    <location>
        <begin position="123"/>
        <end position="144"/>
    </location>
</feature>
<keyword evidence="1" id="KW-0812">Transmembrane</keyword>
<dbReference type="AlphaFoldDB" id="A0A844Y299"/>
<name>A0A844Y299_9SPHN</name>
<proteinExistence type="predicted"/>